<dbReference type="EMBL" id="AP024355">
    <property type="protein sequence ID" value="BCR05698.1"/>
    <property type="molecule type" value="Genomic_DNA"/>
</dbReference>
<reference evidence="1 2" key="1">
    <citation type="journal article" date="2016" name="C (Basel)">
        <title>Selective Growth of and Electricity Production by Marine Exoelectrogenic Bacteria in Self-Aggregated Hydrogel of Microbially Reduced Graphene Oxide.</title>
        <authorList>
            <person name="Yoshida N."/>
            <person name="Goto Y."/>
            <person name="Miyata Y."/>
        </authorList>
    </citation>
    <scope>NUCLEOTIDE SEQUENCE [LARGE SCALE GENOMIC DNA]</scope>
    <source>
        <strain evidence="1 2">NIT-T3</strain>
    </source>
</reference>
<dbReference type="Pfam" id="PF07813">
    <property type="entry name" value="LTXXQ"/>
    <property type="match status" value="1"/>
</dbReference>
<accession>A0ABN6E009</accession>
<reference evidence="1 2" key="2">
    <citation type="journal article" date="2021" name="Int. J. Syst. Evol. Microbiol.">
        <title>Isolation and Polyphasic Characterization of Desulfuromonas versatilis sp. Nov., an Electrogenic Bacteria Capable of Versatile Metabolism Isolated from a Graphene Oxide-Reducing Enrichment Culture.</title>
        <authorList>
            <person name="Xie L."/>
            <person name="Yoshida N."/>
            <person name="Ishii S."/>
            <person name="Meng L."/>
        </authorList>
    </citation>
    <scope>NUCLEOTIDE SEQUENCE [LARGE SCALE GENOMIC DNA]</scope>
    <source>
        <strain evidence="1 2">NIT-T3</strain>
    </source>
</reference>
<name>A0ABN6E009_9BACT</name>
<proteinExistence type="predicted"/>
<dbReference type="Proteomes" id="UP001319827">
    <property type="component" value="Chromosome"/>
</dbReference>
<keyword evidence="2" id="KW-1185">Reference proteome</keyword>
<sequence>MRRQSGGIILVMVMVLLLVSVGGCTRWSHGPPQQRADHVVAHLVEKLDLEQAQQLQLEKIKLEVLAKAAEMKAHRAESFDEMLGLLQSERVDDATLRPLVAGHQARASELIAFFGEKFAEFHALLTPEQRARAAALLQEKRARGHHRCAWH</sequence>
<protein>
    <recommendedName>
        <fullName evidence="3">Periplasmic heavy metal sensor</fullName>
    </recommendedName>
</protein>
<evidence type="ECO:0000313" key="2">
    <source>
        <dbReference type="Proteomes" id="UP001319827"/>
    </source>
</evidence>
<organism evidence="1 2">
    <name type="scientific">Desulfuromonas versatilis</name>
    <dbReference type="NCBI Taxonomy" id="2802975"/>
    <lineage>
        <taxon>Bacteria</taxon>
        <taxon>Pseudomonadati</taxon>
        <taxon>Thermodesulfobacteriota</taxon>
        <taxon>Desulfuromonadia</taxon>
        <taxon>Desulfuromonadales</taxon>
        <taxon>Desulfuromonadaceae</taxon>
        <taxon>Desulfuromonas</taxon>
    </lineage>
</organism>
<evidence type="ECO:0000313" key="1">
    <source>
        <dbReference type="EMBL" id="BCR05698.1"/>
    </source>
</evidence>
<dbReference type="Gene3D" id="1.20.120.1490">
    <property type="match status" value="1"/>
</dbReference>
<evidence type="ECO:0008006" key="3">
    <source>
        <dbReference type="Google" id="ProtNLM"/>
    </source>
</evidence>
<gene>
    <name evidence="1" type="ORF">DESUT3_27670</name>
</gene>
<dbReference type="InterPro" id="IPR012899">
    <property type="entry name" value="LTXXQ"/>
</dbReference>
<dbReference type="PROSITE" id="PS51257">
    <property type="entry name" value="PROKAR_LIPOPROTEIN"/>
    <property type="match status" value="1"/>
</dbReference>